<accession>C7H8B5</accession>
<dbReference type="AlphaFoldDB" id="C7H8B5"/>
<name>C7H8B5_FAED2</name>
<dbReference type="EMBL" id="ACOP02000071">
    <property type="protein sequence ID" value="EEU95875.1"/>
    <property type="molecule type" value="Genomic_DNA"/>
</dbReference>
<gene>
    <name evidence="1" type="ORF">FAEPRAA2165_02555</name>
</gene>
<keyword evidence="2" id="KW-1185">Reference proteome</keyword>
<proteinExistence type="predicted"/>
<reference evidence="1" key="1">
    <citation type="submission" date="2009-08" db="EMBL/GenBank/DDBJ databases">
        <authorList>
            <person name="Weinstock G."/>
            <person name="Sodergren E."/>
            <person name="Clifton S."/>
            <person name="Fulton L."/>
            <person name="Fulton B."/>
            <person name="Courtney L."/>
            <person name="Fronick C."/>
            <person name="Harrison M."/>
            <person name="Strong C."/>
            <person name="Farmer C."/>
            <person name="Delahaunty K."/>
            <person name="Markovic C."/>
            <person name="Hall O."/>
            <person name="Minx P."/>
            <person name="Tomlinson C."/>
            <person name="Mitreva M."/>
            <person name="Nelson J."/>
            <person name="Hou S."/>
            <person name="Wollam A."/>
            <person name="Pepin K.H."/>
            <person name="Johnson M."/>
            <person name="Bhonagiri V."/>
            <person name="Nash W.E."/>
            <person name="Warren W."/>
            <person name="Chinwalla A."/>
            <person name="Mardis E.R."/>
            <person name="Wilson R.K."/>
        </authorList>
    </citation>
    <scope>NUCLEOTIDE SEQUENCE [LARGE SCALE GENOMIC DNA]</scope>
    <source>
        <strain evidence="1">A2-165</strain>
    </source>
</reference>
<dbReference type="HOGENOM" id="CLU_079580_2_0_9"/>
<dbReference type="GO" id="GO:0008705">
    <property type="term" value="F:methionine synthase activity"/>
    <property type="evidence" value="ECO:0007669"/>
    <property type="project" value="InterPro"/>
</dbReference>
<dbReference type="PATRIC" id="fig|411483.3.peg.2015"/>
<protein>
    <submittedName>
        <fullName evidence="1">Vitamin B12 dependent methionine synthase, activation domain protein</fullName>
    </submittedName>
</protein>
<dbReference type="STRING" id="411483.FAEPRAA2165_02555"/>
<sequence>MRCFALTGKRGCCILSLFFILVKEGGQMSIGPSMPLRLEKPEGIDLAQAARYFGARGGADAATQALLEKCAVPLLAAATPRAVWLEADPDSLTAAGILAGEDVAKHLEGCTAALLLAVTLGPGVDVQIRRAGVGDIAAGVASDALGSALAEQAAEAAEAELRQWAARQGKYLTGRYSPGYGDWPLAVQPLLAAALDTARRAGLCVTENNLMTPRKSITAILGVSDHPVRGHLAGCGHCVLRTRCEYRKRGITCASE</sequence>
<organism evidence="1 2">
    <name type="scientific">Faecalibacterium duncaniae (strain DSM 17677 / JCM 31915 / A2-165)</name>
    <name type="common">Faecalibacterium prausnitzii</name>
    <dbReference type="NCBI Taxonomy" id="411483"/>
    <lineage>
        <taxon>Bacteria</taxon>
        <taxon>Bacillati</taxon>
        <taxon>Bacillota</taxon>
        <taxon>Clostridia</taxon>
        <taxon>Eubacteriales</taxon>
        <taxon>Oscillospiraceae</taxon>
        <taxon>Faecalibacterium</taxon>
    </lineage>
</organism>
<dbReference type="Proteomes" id="UP000004619">
    <property type="component" value="Unassembled WGS sequence"/>
</dbReference>
<dbReference type="Gene3D" id="3.40.109.40">
    <property type="match status" value="1"/>
</dbReference>
<dbReference type="eggNOG" id="COG1410">
    <property type="taxonomic scope" value="Bacteria"/>
</dbReference>
<evidence type="ECO:0000313" key="2">
    <source>
        <dbReference type="Proteomes" id="UP000004619"/>
    </source>
</evidence>
<comment type="caution">
    <text evidence="1">The sequence shown here is derived from an EMBL/GenBank/DDBJ whole genome shotgun (WGS) entry which is preliminary data.</text>
</comment>
<dbReference type="InterPro" id="IPR037010">
    <property type="entry name" value="VitB12-dep_Met_synth_activ_sf"/>
</dbReference>
<evidence type="ECO:0000313" key="1">
    <source>
        <dbReference type="EMBL" id="EEU95875.1"/>
    </source>
</evidence>
<dbReference type="SUPFAM" id="SSF56507">
    <property type="entry name" value="Methionine synthase activation domain-like"/>
    <property type="match status" value="1"/>
</dbReference>